<reference evidence="1 2" key="1">
    <citation type="submission" date="2016-11" db="EMBL/GenBank/DDBJ databases">
        <title>Draft Genome Assembly of Colletotrichum chlorophyti a pathogen of herbaceous plants.</title>
        <authorList>
            <person name="Gan P."/>
            <person name="Narusaka M."/>
            <person name="Tsushima A."/>
            <person name="Narusaka Y."/>
            <person name="Takano Y."/>
            <person name="Shirasu K."/>
        </authorList>
    </citation>
    <scope>NUCLEOTIDE SEQUENCE [LARGE SCALE GENOMIC DNA]</scope>
    <source>
        <strain evidence="1 2">NTL11</strain>
    </source>
</reference>
<dbReference type="AlphaFoldDB" id="A0A1Q8RNY3"/>
<dbReference type="STRING" id="708187.A0A1Q8RNY3"/>
<dbReference type="EMBL" id="MPGH01000136">
    <property type="protein sequence ID" value="OLN86001.1"/>
    <property type="molecule type" value="Genomic_DNA"/>
</dbReference>
<dbReference type="OrthoDB" id="2196114at2759"/>
<evidence type="ECO:0000313" key="2">
    <source>
        <dbReference type="Proteomes" id="UP000186583"/>
    </source>
</evidence>
<proteinExistence type="predicted"/>
<gene>
    <name evidence="1" type="ORF">CCHL11_10088</name>
</gene>
<protein>
    <submittedName>
        <fullName evidence="1">Uncharacterized protein</fullName>
    </submittedName>
</protein>
<dbReference type="PROSITE" id="PS50143">
    <property type="entry name" value="BIR_REPEAT_2"/>
    <property type="match status" value="1"/>
</dbReference>
<dbReference type="SMART" id="SM00238">
    <property type="entry name" value="BIR"/>
    <property type="match status" value="1"/>
</dbReference>
<dbReference type="Pfam" id="PF00653">
    <property type="entry name" value="BIR"/>
    <property type="match status" value="1"/>
</dbReference>
<comment type="caution">
    <text evidence="1">The sequence shown here is derived from an EMBL/GenBank/DDBJ whole genome shotgun (WGS) entry which is preliminary data.</text>
</comment>
<keyword evidence="2" id="KW-1185">Reference proteome</keyword>
<name>A0A1Q8RNY3_9PEZI</name>
<dbReference type="Gene3D" id="1.10.1170.10">
    <property type="entry name" value="Inhibitor Of Apoptosis Protein (2mihbC-IAP-1), Chain A"/>
    <property type="match status" value="1"/>
</dbReference>
<evidence type="ECO:0000313" key="1">
    <source>
        <dbReference type="EMBL" id="OLN86001.1"/>
    </source>
</evidence>
<dbReference type="Proteomes" id="UP000186583">
    <property type="component" value="Unassembled WGS sequence"/>
</dbReference>
<organism evidence="1 2">
    <name type="scientific">Colletotrichum chlorophyti</name>
    <dbReference type="NCBI Taxonomy" id="708187"/>
    <lineage>
        <taxon>Eukaryota</taxon>
        <taxon>Fungi</taxon>
        <taxon>Dikarya</taxon>
        <taxon>Ascomycota</taxon>
        <taxon>Pezizomycotina</taxon>
        <taxon>Sordariomycetes</taxon>
        <taxon>Hypocreomycetidae</taxon>
        <taxon>Glomerellales</taxon>
        <taxon>Glomerellaceae</taxon>
        <taxon>Colletotrichum</taxon>
    </lineage>
</organism>
<sequence>MDSFCIRLLSFYERGSEGKPGRWPHSDLAPEYMAGAGFRLQGSQATEGDSVVCDWCKLQAWKWESKDDPFEQHVNTARACEYVNSEMFQQHREVFLKKQATEKSLDDQPMLSPPATPVKTKYKPRRRMVISPIFTVIDINPSESATLAALKPHDDGAKPVEIAVSAGDIKFVIQVMGNIERGSKRLRLE</sequence>
<accession>A0A1Q8RNY3</accession>
<dbReference type="InterPro" id="IPR001370">
    <property type="entry name" value="BIR_rpt"/>
</dbReference>
<dbReference type="SUPFAM" id="SSF57924">
    <property type="entry name" value="Inhibitor of apoptosis (IAP) repeat"/>
    <property type="match status" value="1"/>
</dbReference>